<evidence type="ECO:0000313" key="2">
    <source>
        <dbReference type="EMBL" id="AWR95963.1"/>
    </source>
</evidence>
<proteinExistence type="inferred from homology"/>
<dbReference type="EMBL" id="CP029289">
    <property type="protein sequence ID" value="AWR95963.1"/>
    <property type="molecule type" value="Genomic_DNA"/>
</dbReference>
<dbReference type="RefSeq" id="WP_110271841.1">
    <property type="nucleotide sequence ID" value="NZ_CP029289.2"/>
</dbReference>
<dbReference type="InterPro" id="IPR036291">
    <property type="entry name" value="NAD(P)-bd_dom_sf"/>
</dbReference>
<dbReference type="CDD" id="cd05344">
    <property type="entry name" value="BKR_like_SDR_like"/>
    <property type="match status" value="1"/>
</dbReference>
<organism evidence="2 3">
    <name type="scientific">Acidianus brierleyi</name>
    <dbReference type="NCBI Taxonomy" id="41673"/>
    <lineage>
        <taxon>Archaea</taxon>
        <taxon>Thermoproteota</taxon>
        <taxon>Thermoprotei</taxon>
        <taxon>Sulfolobales</taxon>
        <taxon>Sulfolobaceae</taxon>
        <taxon>Acidianus</taxon>
    </lineage>
</organism>
<dbReference type="Pfam" id="PF13561">
    <property type="entry name" value="adh_short_C2"/>
    <property type="match status" value="1"/>
</dbReference>
<comment type="similarity">
    <text evidence="1">Belongs to the short-chain dehydrogenases/reductases (SDR) family.</text>
</comment>
<reference evidence="2 3" key="1">
    <citation type="submission" date="2018-05" db="EMBL/GenBank/DDBJ databases">
        <title>Complete Genome Sequences of Extremely Thermoacidophilic, Metal-Mobilizing Type-Strain Members of the Archaeal Family Sulfolobaceae: Acidianus brierleyi DSM-1651T, Acidianus sulfidivorans DSM-18786T, Metallosphaera hakonensis DSM-7519T, and Metallosphaera prunae DSM-10039T.</title>
        <authorList>
            <person name="Counts J.A."/>
            <person name="Kelly R.M."/>
        </authorList>
    </citation>
    <scope>NUCLEOTIDE SEQUENCE [LARGE SCALE GENOMIC DNA]</scope>
    <source>
        <strain evidence="2 3">DSM 1651</strain>
    </source>
</reference>
<dbReference type="InterPro" id="IPR002347">
    <property type="entry name" value="SDR_fam"/>
</dbReference>
<dbReference type="Gene3D" id="3.40.50.720">
    <property type="entry name" value="NAD(P)-binding Rossmann-like Domain"/>
    <property type="match status" value="1"/>
</dbReference>
<dbReference type="SUPFAM" id="SSF51735">
    <property type="entry name" value="NAD(P)-binding Rossmann-fold domains"/>
    <property type="match status" value="1"/>
</dbReference>
<dbReference type="AlphaFoldDB" id="A0A2U9IIV7"/>
<name>A0A2U9IIV7_9CREN</name>
<evidence type="ECO:0000313" key="3">
    <source>
        <dbReference type="Proteomes" id="UP000248044"/>
    </source>
</evidence>
<protein>
    <submittedName>
        <fullName evidence="2">Short-chain dehydrogenase</fullName>
    </submittedName>
</protein>
<dbReference type="Proteomes" id="UP000248044">
    <property type="component" value="Chromosome"/>
</dbReference>
<keyword evidence="3" id="KW-1185">Reference proteome</keyword>
<dbReference type="GeneID" id="36832182"/>
<dbReference type="OrthoDB" id="24596at2157"/>
<sequence>MDLGIRNKKVIVTAASKGIGYATAKRFLEEGAHVLISSHDEQKLLDAYNKLKDIGDVYYLKADLRSIEEIKNLILKGNEILNGIDVFVYVAGSPKPGNLFELTDNDWEEGFKLLLMSAVVSIREVSKFMKNNGRIILSTSISIKQPLENLDLSNVIRLSLAGLIKSVSNQLAHKGILVNGVIPGWTLTERVDQLVKDRSRRENRSESDIINDIVKDVPLGRMALPEEVANVIIFLASELSTYITGALIPVDGGYIKATF</sequence>
<gene>
    <name evidence="2" type="ORF">DFR85_08460</name>
</gene>
<dbReference type="InterPro" id="IPR050259">
    <property type="entry name" value="SDR"/>
</dbReference>
<dbReference type="PRINTS" id="PR00081">
    <property type="entry name" value="GDHRDH"/>
</dbReference>
<accession>A0A2U9IIV7</accession>
<dbReference type="PANTHER" id="PTHR42879">
    <property type="entry name" value="3-OXOACYL-(ACYL-CARRIER-PROTEIN) REDUCTASE"/>
    <property type="match status" value="1"/>
</dbReference>
<dbReference type="KEGG" id="abri:DFR85_08460"/>
<evidence type="ECO:0000256" key="1">
    <source>
        <dbReference type="ARBA" id="ARBA00006484"/>
    </source>
</evidence>
<dbReference type="PANTHER" id="PTHR42879:SF6">
    <property type="entry name" value="NADPH-DEPENDENT REDUCTASE BACG"/>
    <property type="match status" value="1"/>
</dbReference>